<name>A0AAN6QNF7_9PEZI</name>
<reference evidence="1" key="1">
    <citation type="submission" date="2023-06" db="EMBL/GenBank/DDBJ databases">
        <title>Black Yeasts Isolated from many extreme environments.</title>
        <authorList>
            <person name="Coleine C."/>
            <person name="Stajich J.E."/>
            <person name="Selbmann L."/>
        </authorList>
    </citation>
    <scope>NUCLEOTIDE SEQUENCE</scope>
    <source>
        <strain evidence="1">CCFEE 5200</strain>
    </source>
</reference>
<accession>A0AAN6QNF7</accession>
<evidence type="ECO:0000313" key="1">
    <source>
        <dbReference type="EMBL" id="KAK0974186.1"/>
    </source>
</evidence>
<keyword evidence="2" id="KW-1185">Reference proteome</keyword>
<dbReference type="Proteomes" id="UP001175353">
    <property type="component" value="Unassembled WGS sequence"/>
</dbReference>
<gene>
    <name evidence="1" type="ORF">LTR91_014436</name>
</gene>
<dbReference type="AlphaFoldDB" id="A0AAN6QNF7"/>
<comment type="caution">
    <text evidence="1">The sequence shown here is derived from an EMBL/GenBank/DDBJ whole genome shotgun (WGS) entry which is preliminary data.</text>
</comment>
<protein>
    <submittedName>
        <fullName evidence="1">Uncharacterized protein</fullName>
    </submittedName>
</protein>
<dbReference type="EMBL" id="JAUJLE010000155">
    <property type="protein sequence ID" value="KAK0974186.1"/>
    <property type="molecule type" value="Genomic_DNA"/>
</dbReference>
<proteinExistence type="predicted"/>
<sequence length="312" mass="34803">MAGMPNDQAVETIRTSVMEAEDAEWEARAWEKESRGELRLPTQYINPKVCQLFARPAQWTDSRHHSDGPTLEHTEFALPRAYNQTSSLPTASARVPIFVELVFDGEHERRYSGSRRRSTPSEQAETEQIGWRVMLSWCTENKHEQEVVVTFSATAACTSYLHLPCAHLQSSIRHRRIATQSWRFVGRELTQHYIHTPRQHSTQSNTTPYMMKSLHPNNPTRGPAPRIPRLLALSVSTLPQVVGTGVHDDGAAQHALRADELDVLVGHGALGVTLRVGLEITEVADVALRVGRGAVFFAVGVDWEEDVSASAT</sequence>
<organism evidence="1 2">
    <name type="scientific">Friedmanniomyces endolithicus</name>
    <dbReference type="NCBI Taxonomy" id="329885"/>
    <lineage>
        <taxon>Eukaryota</taxon>
        <taxon>Fungi</taxon>
        <taxon>Dikarya</taxon>
        <taxon>Ascomycota</taxon>
        <taxon>Pezizomycotina</taxon>
        <taxon>Dothideomycetes</taxon>
        <taxon>Dothideomycetidae</taxon>
        <taxon>Mycosphaerellales</taxon>
        <taxon>Teratosphaeriaceae</taxon>
        <taxon>Friedmanniomyces</taxon>
    </lineage>
</organism>
<evidence type="ECO:0000313" key="2">
    <source>
        <dbReference type="Proteomes" id="UP001175353"/>
    </source>
</evidence>